<reference evidence="1" key="1">
    <citation type="submission" date="2022-04" db="EMBL/GenBank/DDBJ databases">
        <title>Genome of the entomopathogenic fungus Entomophthora muscae.</title>
        <authorList>
            <person name="Elya C."/>
            <person name="Lovett B.R."/>
            <person name="Lee E."/>
            <person name="Macias A.M."/>
            <person name="Hajek A.E."/>
            <person name="De Bivort B.L."/>
            <person name="Kasson M.T."/>
            <person name="De Fine Licht H.H."/>
            <person name="Stajich J.E."/>
        </authorList>
    </citation>
    <scope>NUCLEOTIDE SEQUENCE</scope>
    <source>
        <strain evidence="1">Berkeley</strain>
    </source>
</reference>
<keyword evidence="2" id="KW-1185">Reference proteome</keyword>
<gene>
    <name evidence="1" type="ORF">DSO57_1007301</name>
</gene>
<dbReference type="Proteomes" id="UP001165960">
    <property type="component" value="Unassembled WGS sequence"/>
</dbReference>
<evidence type="ECO:0000313" key="2">
    <source>
        <dbReference type="Proteomes" id="UP001165960"/>
    </source>
</evidence>
<protein>
    <submittedName>
        <fullName evidence="1">Uncharacterized protein</fullName>
    </submittedName>
</protein>
<organism evidence="1 2">
    <name type="scientific">Entomophthora muscae</name>
    <dbReference type="NCBI Taxonomy" id="34485"/>
    <lineage>
        <taxon>Eukaryota</taxon>
        <taxon>Fungi</taxon>
        <taxon>Fungi incertae sedis</taxon>
        <taxon>Zoopagomycota</taxon>
        <taxon>Entomophthoromycotina</taxon>
        <taxon>Entomophthoromycetes</taxon>
        <taxon>Entomophthorales</taxon>
        <taxon>Entomophthoraceae</taxon>
        <taxon>Entomophthora</taxon>
    </lineage>
</organism>
<name>A0ACC2RMA0_9FUNG</name>
<evidence type="ECO:0000313" key="1">
    <source>
        <dbReference type="EMBL" id="KAJ9051149.1"/>
    </source>
</evidence>
<accession>A0ACC2RMA0</accession>
<dbReference type="EMBL" id="QTSX02007121">
    <property type="protein sequence ID" value="KAJ9051149.1"/>
    <property type="molecule type" value="Genomic_DNA"/>
</dbReference>
<proteinExistence type="predicted"/>
<sequence length="72" mass="8271">MRINALTKKRVKRSSIKIKDHPIRQSPVIITHITGNLTYAVIKNAGHLTQVDQPETMLTLVDEWILQNKLLQ</sequence>
<comment type="caution">
    <text evidence="1">The sequence shown here is derived from an EMBL/GenBank/DDBJ whole genome shotgun (WGS) entry which is preliminary data.</text>
</comment>